<keyword evidence="7 11" id="KW-0378">Hydrolase</keyword>
<dbReference type="GO" id="GO:0019243">
    <property type="term" value="P:methylglyoxal catabolic process to D-lactate via S-lactoyl-glutathione"/>
    <property type="evidence" value="ECO:0007669"/>
    <property type="project" value="InterPro"/>
</dbReference>
<dbReference type="InterPro" id="IPR035680">
    <property type="entry name" value="Clx_II_MBL"/>
</dbReference>
<evidence type="ECO:0000313" key="11">
    <source>
        <dbReference type="EMBL" id="OLL24312.1"/>
    </source>
</evidence>
<dbReference type="InterPro" id="IPR017782">
    <property type="entry name" value="Hydroxyacylglutathione_Hdrlase"/>
</dbReference>
<evidence type="ECO:0000256" key="8">
    <source>
        <dbReference type="ARBA" id="ARBA00022833"/>
    </source>
</evidence>
<dbReference type="InterPro" id="IPR001279">
    <property type="entry name" value="Metallo-B-lactamas"/>
</dbReference>
<dbReference type="PANTHER" id="PTHR11935">
    <property type="entry name" value="BETA LACTAMASE DOMAIN"/>
    <property type="match status" value="1"/>
</dbReference>
<dbReference type="EC" id="3.1.2.6" evidence="5"/>
<evidence type="ECO:0000256" key="7">
    <source>
        <dbReference type="ARBA" id="ARBA00022801"/>
    </source>
</evidence>
<dbReference type="SUPFAM" id="SSF56281">
    <property type="entry name" value="Metallo-hydrolase/oxidoreductase"/>
    <property type="match status" value="1"/>
</dbReference>
<dbReference type="NCBIfam" id="TIGR03413">
    <property type="entry name" value="GSH_gloB"/>
    <property type="match status" value="1"/>
</dbReference>
<keyword evidence="12" id="KW-1185">Reference proteome</keyword>
<evidence type="ECO:0000259" key="10">
    <source>
        <dbReference type="SMART" id="SM00849"/>
    </source>
</evidence>
<evidence type="ECO:0000313" key="12">
    <source>
        <dbReference type="Proteomes" id="UP000186594"/>
    </source>
</evidence>
<dbReference type="UniPathway" id="UPA00619">
    <property type="reaction ID" value="UER00676"/>
</dbReference>
<dbReference type="PANTHER" id="PTHR11935:SF94">
    <property type="entry name" value="TENZING NORGAY, ISOFORM C"/>
    <property type="match status" value="1"/>
</dbReference>
<dbReference type="OrthoDB" id="515692at2759"/>
<dbReference type="SMART" id="SM00849">
    <property type="entry name" value="Lactamase_B"/>
    <property type="match status" value="1"/>
</dbReference>
<keyword evidence="8" id="KW-0862">Zinc</keyword>
<dbReference type="InterPro" id="IPR032282">
    <property type="entry name" value="HAGH_C"/>
</dbReference>
<dbReference type="OMA" id="NYIWLLQ"/>
<evidence type="ECO:0000256" key="2">
    <source>
        <dbReference type="ARBA" id="ARBA00001947"/>
    </source>
</evidence>
<dbReference type="Gene3D" id="3.60.15.10">
    <property type="entry name" value="Ribonuclease Z/Hydroxyacylglutathione hydrolase-like"/>
    <property type="match status" value="1"/>
</dbReference>
<dbReference type="EMBL" id="LXFE01000880">
    <property type="protein sequence ID" value="OLL24312.1"/>
    <property type="molecule type" value="Genomic_DNA"/>
</dbReference>
<comment type="caution">
    <text evidence="11">The sequence shown here is derived from an EMBL/GenBank/DDBJ whole genome shotgun (WGS) entry which is preliminary data.</text>
</comment>
<feature type="domain" description="Metallo-beta-lactamase" evidence="10">
    <location>
        <begin position="43"/>
        <end position="204"/>
    </location>
</feature>
<proteinExistence type="inferred from homology"/>
<dbReference type="GO" id="GO:0004416">
    <property type="term" value="F:hydroxyacylglutathione hydrolase activity"/>
    <property type="evidence" value="ECO:0007669"/>
    <property type="project" value="UniProtKB-EC"/>
</dbReference>
<keyword evidence="6" id="KW-0479">Metal-binding</keyword>
<evidence type="ECO:0000256" key="1">
    <source>
        <dbReference type="ARBA" id="ARBA00001623"/>
    </source>
</evidence>
<reference evidence="11 12" key="1">
    <citation type="submission" date="2016-04" db="EMBL/GenBank/DDBJ databases">
        <title>Evolutionary innovation and constraint leading to complex multicellularity in the Ascomycota.</title>
        <authorList>
            <person name="Cisse O."/>
            <person name="Nguyen A."/>
            <person name="Hewitt D.A."/>
            <person name="Jedd G."/>
            <person name="Stajich J.E."/>
        </authorList>
    </citation>
    <scope>NUCLEOTIDE SEQUENCE [LARGE SCALE GENOMIC DNA]</scope>
    <source>
        <strain evidence="11 12">DAH-3</strain>
    </source>
</reference>
<organism evidence="11 12">
    <name type="scientific">Neolecta irregularis (strain DAH-3)</name>
    <dbReference type="NCBI Taxonomy" id="1198029"/>
    <lineage>
        <taxon>Eukaryota</taxon>
        <taxon>Fungi</taxon>
        <taxon>Dikarya</taxon>
        <taxon>Ascomycota</taxon>
        <taxon>Taphrinomycotina</taxon>
        <taxon>Neolectales</taxon>
        <taxon>Neolectaceae</taxon>
        <taxon>Neolecta</taxon>
    </lineage>
</organism>
<name>A0A1U7LP40_NEOID</name>
<evidence type="ECO:0000256" key="4">
    <source>
        <dbReference type="ARBA" id="ARBA00006759"/>
    </source>
</evidence>
<evidence type="ECO:0000256" key="3">
    <source>
        <dbReference type="ARBA" id="ARBA00004963"/>
    </source>
</evidence>
<evidence type="ECO:0000256" key="6">
    <source>
        <dbReference type="ARBA" id="ARBA00022723"/>
    </source>
</evidence>
<protein>
    <recommendedName>
        <fullName evidence="5">hydroxyacylglutathione hydrolase</fullName>
        <ecNumber evidence="5">3.1.2.6</ecNumber>
    </recommendedName>
    <alternativeName>
        <fullName evidence="9">Glyoxalase II</fullName>
    </alternativeName>
</protein>
<comment type="cofactor">
    <cofactor evidence="2">
        <name>Zn(2+)</name>
        <dbReference type="ChEBI" id="CHEBI:29105"/>
    </cofactor>
</comment>
<dbReference type="STRING" id="1198029.A0A1U7LP40"/>
<dbReference type="GO" id="GO:0046872">
    <property type="term" value="F:metal ion binding"/>
    <property type="evidence" value="ECO:0007669"/>
    <property type="project" value="UniProtKB-KW"/>
</dbReference>
<dbReference type="Pfam" id="PF16123">
    <property type="entry name" value="HAGH_C"/>
    <property type="match status" value="1"/>
</dbReference>
<evidence type="ECO:0000256" key="9">
    <source>
        <dbReference type="ARBA" id="ARBA00031044"/>
    </source>
</evidence>
<comment type="pathway">
    <text evidence="3">Secondary metabolite metabolism; methylglyoxal degradation; (R)-lactate from methylglyoxal: step 2/2.</text>
</comment>
<dbReference type="CDD" id="cd07723">
    <property type="entry name" value="hydroxyacylglutathione_hydrolase_MBL-fold"/>
    <property type="match status" value="1"/>
</dbReference>
<accession>A0A1U7LP40</accession>
<gene>
    <name evidence="11" type="ORF">NEOLI_004012</name>
</gene>
<dbReference type="Proteomes" id="UP000186594">
    <property type="component" value="Unassembled WGS sequence"/>
</dbReference>
<sequence>MAPLILTGRFLLRHYHTTCNISFSLRHHANMHIQTIPILGEHKNYAYLLIDEKTKETAIVDPSDPKALIPIIKQLTLAGDIKLTRIITTHHHWDHAGGNKDMAQEFPGITVTGGKDCDGTTHFVKNDEDFKVGNIKVKALHTPCHTQDSVCYYAVDGSQKSVFTGDTLFIAGCGRFFEGTAAEMYKALQILADLPDDTKVYPGHEYTESNARFAKSVDDSEAVNKLVEFCETTKETPGRFTIADEKTFNPFMRVTDPVFQEATGQQHPVQVMEKLREMKNNS</sequence>
<dbReference type="InterPro" id="IPR036866">
    <property type="entry name" value="RibonucZ/Hydroxyglut_hydro"/>
</dbReference>
<dbReference type="AlphaFoldDB" id="A0A1U7LP40"/>
<dbReference type="HAMAP" id="MF_01374">
    <property type="entry name" value="Glyoxalase_2"/>
    <property type="match status" value="1"/>
</dbReference>
<evidence type="ECO:0000256" key="5">
    <source>
        <dbReference type="ARBA" id="ARBA00011917"/>
    </source>
</evidence>
<dbReference type="Pfam" id="PF00753">
    <property type="entry name" value="Lactamase_B"/>
    <property type="match status" value="1"/>
</dbReference>
<comment type="similarity">
    <text evidence="4">Belongs to the metallo-beta-lactamase superfamily. Glyoxalase II family.</text>
</comment>
<comment type="catalytic activity">
    <reaction evidence="1">
        <text>an S-(2-hydroxyacyl)glutathione + H2O = a 2-hydroxy carboxylate + glutathione + H(+)</text>
        <dbReference type="Rhea" id="RHEA:21864"/>
        <dbReference type="ChEBI" id="CHEBI:15377"/>
        <dbReference type="ChEBI" id="CHEBI:15378"/>
        <dbReference type="ChEBI" id="CHEBI:57925"/>
        <dbReference type="ChEBI" id="CHEBI:58896"/>
        <dbReference type="ChEBI" id="CHEBI:71261"/>
        <dbReference type="EC" id="3.1.2.6"/>
    </reaction>
</comment>